<dbReference type="EMBL" id="MFZI01000048">
    <property type="protein sequence ID" value="OGK19476.1"/>
    <property type="molecule type" value="Genomic_DNA"/>
</dbReference>
<dbReference type="Pfam" id="PF13248">
    <property type="entry name" value="Zn_ribbon_3"/>
    <property type="match status" value="1"/>
</dbReference>
<proteinExistence type="predicted"/>
<name>A0A1F7GLB8_9BACT</name>
<feature type="transmembrane region" description="Helical" evidence="1">
    <location>
        <begin position="40"/>
        <end position="58"/>
    </location>
</feature>
<dbReference type="AlphaFoldDB" id="A0A1F7GLB8"/>
<gene>
    <name evidence="3" type="ORF">A2866_01400</name>
</gene>
<organism evidence="3 4">
    <name type="scientific">Candidatus Roizmanbacteria bacterium RIFCSPHIGHO2_01_FULL_39_8</name>
    <dbReference type="NCBI Taxonomy" id="1802033"/>
    <lineage>
        <taxon>Bacteria</taxon>
        <taxon>Candidatus Roizmaniibacteriota</taxon>
    </lineage>
</organism>
<accession>A0A1F7GLB8</accession>
<feature type="domain" description="Putative zinc-ribbon" evidence="2">
    <location>
        <begin position="5"/>
        <end position="25"/>
    </location>
</feature>
<evidence type="ECO:0000259" key="2">
    <source>
        <dbReference type="Pfam" id="PF13248"/>
    </source>
</evidence>
<sequence>MEPLVCSVCKQPVQISWNFCPNCGNILHARPLSTSIGRQLVIYAISFFLPPFGLGYAIKYLQQEDKKTKMIGIISIVLTILSLGLLVITLKGVMDYYTKLLNSFDLGNINIDSTNLLISPPPLPLQ</sequence>
<protein>
    <recommendedName>
        <fullName evidence="2">Putative zinc-ribbon domain-containing protein</fullName>
    </recommendedName>
</protein>
<keyword evidence="1" id="KW-0472">Membrane</keyword>
<comment type="caution">
    <text evidence="3">The sequence shown here is derived from an EMBL/GenBank/DDBJ whole genome shotgun (WGS) entry which is preliminary data.</text>
</comment>
<keyword evidence="1" id="KW-1133">Transmembrane helix</keyword>
<reference evidence="3 4" key="1">
    <citation type="journal article" date="2016" name="Nat. Commun.">
        <title>Thousands of microbial genomes shed light on interconnected biogeochemical processes in an aquifer system.</title>
        <authorList>
            <person name="Anantharaman K."/>
            <person name="Brown C.T."/>
            <person name="Hug L.A."/>
            <person name="Sharon I."/>
            <person name="Castelle C.J."/>
            <person name="Probst A.J."/>
            <person name="Thomas B.C."/>
            <person name="Singh A."/>
            <person name="Wilkins M.J."/>
            <person name="Karaoz U."/>
            <person name="Brodie E.L."/>
            <person name="Williams K.H."/>
            <person name="Hubbard S.S."/>
            <person name="Banfield J.F."/>
        </authorList>
    </citation>
    <scope>NUCLEOTIDE SEQUENCE [LARGE SCALE GENOMIC DNA]</scope>
</reference>
<evidence type="ECO:0000313" key="3">
    <source>
        <dbReference type="EMBL" id="OGK19476.1"/>
    </source>
</evidence>
<evidence type="ECO:0000256" key="1">
    <source>
        <dbReference type="SAM" id="Phobius"/>
    </source>
</evidence>
<keyword evidence="1" id="KW-0812">Transmembrane</keyword>
<feature type="transmembrane region" description="Helical" evidence="1">
    <location>
        <begin position="70"/>
        <end position="90"/>
    </location>
</feature>
<evidence type="ECO:0000313" key="4">
    <source>
        <dbReference type="Proteomes" id="UP000177026"/>
    </source>
</evidence>
<dbReference type="Proteomes" id="UP000177026">
    <property type="component" value="Unassembled WGS sequence"/>
</dbReference>
<dbReference type="InterPro" id="IPR059113">
    <property type="entry name" value="Znf_ribbon"/>
</dbReference>